<evidence type="ECO:0000259" key="1">
    <source>
        <dbReference type="Pfam" id="PF08241"/>
    </source>
</evidence>
<dbReference type="InterPro" id="IPR029063">
    <property type="entry name" value="SAM-dependent_MTases_sf"/>
</dbReference>
<dbReference type="AlphaFoldDB" id="A0A433VAI3"/>
<dbReference type="CDD" id="cd02440">
    <property type="entry name" value="AdoMet_MTases"/>
    <property type="match status" value="1"/>
</dbReference>
<evidence type="ECO:0000313" key="2">
    <source>
        <dbReference type="EMBL" id="RUT03097.1"/>
    </source>
</evidence>
<dbReference type="EMBL" id="RSCL01000014">
    <property type="protein sequence ID" value="RUT03097.1"/>
    <property type="molecule type" value="Genomic_DNA"/>
</dbReference>
<comment type="caution">
    <text evidence="2">The sequence shown here is derived from an EMBL/GenBank/DDBJ whole genome shotgun (WGS) entry which is preliminary data.</text>
</comment>
<reference evidence="2" key="2">
    <citation type="journal article" date="2019" name="Genome Biol. Evol.">
        <title>Day and night: Metabolic profiles and evolutionary relationships of six axenic non-marine cyanobacteria.</title>
        <authorList>
            <person name="Will S.E."/>
            <person name="Henke P."/>
            <person name="Boedeker C."/>
            <person name="Huang S."/>
            <person name="Brinkmann H."/>
            <person name="Rohde M."/>
            <person name="Jarek M."/>
            <person name="Friedl T."/>
            <person name="Seufert S."/>
            <person name="Schumacher M."/>
            <person name="Overmann J."/>
            <person name="Neumann-Schaal M."/>
            <person name="Petersen J."/>
        </authorList>
    </citation>
    <scope>NUCLEOTIDE SEQUENCE [LARGE SCALE GENOMIC DNA]</scope>
    <source>
        <strain evidence="2">PCC 7102</strain>
    </source>
</reference>
<protein>
    <recommendedName>
        <fullName evidence="1">Methyltransferase type 11 domain-containing protein</fullName>
    </recommendedName>
</protein>
<dbReference type="InterPro" id="IPR013216">
    <property type="entry name" value="Methyltransf_11"/>
</dbReference>
<gene>
    <name evidence="2" type="ORF">DSM106972_054050</name>
</gene>
<dbReference type="Pfam" id="PF08241">
    <property type="entry name" value="Methyltransf_11"/>
    <property type="match status" value="1"/>
</dbReference>
<dbReference type="GO" id="GO:0008757">
    <property type="term" value="F:S-adenosylmethionine-dependent methyltransferase activity"/>
    <property type="evidence" value="ECO:0007669"/>
    <property type="project" value="InterPro"/>
</dbReference>
<proteinExistence type="predicted"/>
<sequence>MLITNKEVYRTREYEPWAYGQGLILEEKFLLEHYLQHHKKTLEAGTGGGRILLEIKKMGFNNLFGYDYLPEFIQEAKNKDTSGSISFEVHDATDLNAYEDNAFEQIIYLQQILSMMEDDNSRLKAFKQAYRILDKGGTALFSFLCFEGKIQTTKLYAIYVAYLQILRKILAKKISIQSIPWVKNNEKIQFLTALLDKGPNVYWYRVSEVEQLLKKVGFKIIAVGGNTQLQQGIIYDDFESLQNQPLSEMLYVVCTK</sequence>
<dbReference type="OrthoDB" id="511290at2"/>
<organism evidence="2 3">
    <name type="scientific">Dulcicalothrix desertica PCC 7102</name>
    <dbReference type="NCBI Taxonomy" id="232991"/>
    <lineage>
        <taxon>Bacteria</taxon>
        <taxon>Bacillati</taxon>
        <taxon>Cyanobacteriota</taxon>
        <taxon>Cyanophyceae</taxon>
        <taxon>Nostocales</taxon>
        <taxon>Calotrichaceae</taxon>
        <taxon>Dulcicalothrix</taxon>
    </lineage>
</organism>
<dbReference type="RefSeq" id="WP_127083694.1">
    <property type="nucleotide sequence ID" value="NZ_RSCL01000014.1"/>
</dbReference>
<dbReference type="Proteomes" id="UP000271624">
    <property type="component" value="Unassembled WGS sequence"/>
</dbReference>
<dbReference type="SUPFAM" id="SSF53335">
    <property type="entry name" value="S-adenosyl-L-methionine-dependent methyltransferases"/>
    <property type="match status" value="1"/>
</dbReference>
<reference evidence="2" key="1">
    <citation type="submission" date="2018-12" db="EMBL/GenBank/DDBJ databases">
        <authorList>
            <person name="Will S."/>
            <person name="Neumann-Schaal M."/>
            <person name="Henke P."/>
        </authorList>
    </citation>
    <scope>NUCLEOTIDE SEQUENCE</scope>
    <source>
        <strain evidence="2">PCC 7102</strain>
    </source>
</reference>
<feature type="domain" description="Methyltransferase type 11" evidence="1">
    <location>
        <begin position="42"/>
        <end position="141"/>
    </location>
</feature>
<evidence type="ECO:0000313" key="3">
    <source>
        <dbReference type="Proteomes" id="UP000271624"/>
    </source>
</evidence>
<dbReference type="Gene3D" id="3.40.50.150">
    <property type="entry name" value="Vaccinia Virus protein VP39"/>
    <property type="match status" value="1"/>
</dbReference>
<keyword evidence="3" id="KW-1185">Reference proteome</keyword>
<accession>A0A433VAI3</accession>
<name>A0A433VAI3_9CYAN</name>